<dbReference type="GO" id="GO:0055085">
    <property type="term" value="P:transmembrane transport"/>
    <property type="evidence" value="ECO:0007669"/>
    <property type="project" value="InterPro"/>
</dbReference>
<keyword evidence="2 5" id="KW-0812">Transmembrane</keyword>
<feature type="transmembrane region" description="Helical" evidence="5">
    <location>
        <begin position="21"/>
        <end position="45"/>
    </location>
</feature>
<dbReference type="Gene3D" id="1.20.1740.10">
    <property type="entry name" value="Amino acid/polyamine transporter I"/>
    <property type="match status" value="1"/>
</dbReference>
<dbReference type="Pfam" id="PF00324">
    <property type="entry name" value="AA_permease"/>
    <property type="match status" value="1"/>
</dbReference>
<feature type="transmembrane region" description="Helical" evidence="5">
    <location>
        <begin position="159"/>
        <end position="178"/>
    </location>
</feature>
<evidence type="ECO:0000256" key="1">
    <source>
        <dbReference type="ARBA" id="ARBA00004141"/>
    </source>
</evidence>
<evidence type="ECO:0000256" key="2">
    <source>
        <dbReference type="ARBA" id="ARBA00022692"/>
    </source>
</evidence>
<dbReference type="STRING" id="1294262.GCA_001316085_01766"/>
<dbReference type="EMBL" id="AP018929">
    <property type="protein sequence ID" value="BBG24741.1"/>
    <property type="molecule type" value="Genomic_DNA"/>
</dbReference>
<dbReference type="RefSeq" id="WP_149528674.1">
    <property type="nucleotide sequence ID" value="NZ_AP018929.1"/>
</dbReference>
<proteinExistence type="predicted"/>
<evidence type="ECO:0000313" key="7">
    <source>
        <dbReference type="EMBL" id="BBG24741.1"/>
    </source>
</evidence>
<evidence type="ECO:0000256" key="5">
    <source>
        <dbReference type="SAM" id="Phobius"/>
    </source>
</evidence>
<feature type="transmembrane region" description="Helical" evidence="5">
    <location>
        <begin position="198"/>
        <end position="215"/>
    </location>
</feature>
<evidence type="ECO:0000256" key="4">
    <source>
        <dbReference type="ARBA" id="ARBA00023136"/>
    </source>
</evidence>
<dbReference type="Proteomes" id="UP000322983">
    <property type="component" value="Chromosome"/>
</dbReference>
<dbReference type="KEGG" id="step:IC006_2075"/>
<name>A0A510DWY6_9CREN</name>
<dbReference type="PANTHER" id="PTHR42770:SF11">
    <property type="entry name" value="INNER MEMBRANE TRANSPORT PROTEIN YBAT"/>
    <property type="match status" value="1"/>
</dbReference>
<keyword evidence="3 5" id="KW-1133">Transmembrane helix</keyword>
<feature type="transmembrane region" description="Helical" evidence="5">
    <location>
        <begin position="395"/>
        <end position="412"/>
    </location>
</feature>
<evidence type="ECO:0000256" key="3">
    <source>
        <dbReference type="ARBA" id="ARBA00022989"/>
    </source>
</evidence>
<accession>A0A510DWY6</accession>
<dbReference type="GeneID" id="41715830"/>
<feature type="domain" description="Amino acid permease/ SLC12A" evidence="6">
    <location>
        <begin position="27"/>
        <end position="425"/>
    </location>
</feature>
<evidence type="ECO:0000313" key="8">
    <source>
        <dbReference type="Proteomes" id="UP000322983"/>
    </source>
</evidence>
<feature type="transmembrane region" description="Helical" evidence="5">
    <location>
        <begin position="51"/>
        <end position="74"/>
    </location>
</feature>
<keyword evidence="4 5" id="KW-0472">Membrane</keyword>
<dbReference type="AlphaFoldDB" id="A0A510DWY6"/>
<dbReference type="GO" id="GO:0016020">
    <property type="term" value="C:membrane"/>
    <property type="evidence" value="ECO:0007669"/>
    <property type="project" value="UniProtKB-SubCell"/>
</dbReference>
<feature type="transmembrane region" description="Helical" evidence="5">
    <location>
        <begin position="355"/>
        <end position="374"/>
    </location>
</feature>
<dbReference type="InterPro" id="IPR050367">
    <property type="entry name" value="APC_superfamily"/>
</dbReference>
<dbReference type="InterPro" id="IPR004841">
    <property type="entry name" value="AA-permease/SLC12A_dom"/>
</dbReference>
<protein>
    <recommendedName>
        <fullName evidence="6">Amino acid permease/ SLC12A domain-containing protein</fullName>
    </recommendedName>
</protein>
<sequence length="452" mass="49063">MSNKESREHQQQSSKELKREIGFKDLVFLSLGGQSPFLSIILYGAEAVTLAGLFGPIAIILGTILVLANGMAVYELSKRFTKAGGYYTYAFYSLTRRLGFETGWVYLLYSVGYGAAYILGAGYVFSTILGISPWIVILAVLGVGSLLVVSGIRPSSKYAMFASIVEISLMTVLAILFLKSTGFRFYNPFSKIPSAGDIALAILFGSSIPTGYGSITPNSGEVKDPKKTVSRAIVTVILLGGLLAAFDVYTIADHIFFFGLNPSNVNIVDLIRDRFGIITFIFVLFGAINDSVLATLSFMIATSRTIFAMASTGLLPDKLGKLQGSKPTNAVLLTILLYAGVTLISLLSLVTAFEAFVVVSSVALLANLFIHLAADSSLFKISLKRANKRRVEISLAIGGALFTIYDLVFSIIYTSYSIVYVFFAWIIIGFLIAEVEDMASQDVNEIEEKHHR</sequence>
<feature type="transmembrane region" description="Helical" evidence="5">
    <location>
        <begin position="418"/>
        <end position="435"/>
    </location>
</feature>
<evidence type="ECO:0000259" key="6">
    <source>
        <dbReference type="Pfam" id="PF00324"/>
    </source>
</evidence>
<dbReference type="PANTHER" id="PTHR42770">
    <property type="entry name" value="AMINO ACID TRANSPORTER-RELATED"/>
    <property type="match status" value="1"/>
</dbReference>
<feature type="transmembrane region" description="Helical" evidence="5">
    <location>
        <begin position="104"/>
        <end position="125"/>
    </location>
</feature>
<organism evidence="7 8">
    <name type="scientific">Sulfuracidifex tepidarius</name>
    <dbReference type="NCBI Taxonomy" id="1294262"/>
    <lineage>
        <taxon>Archaea</taxon>
        <taxon>Thermoproteota</taxon>
        <taxon>Thermoprotei</taxon>
        <taxon>Sulfolobales</taxon>
        <taxon>Sulfolobaceae</taxon>
        <taxon>Sulfuracidifex</taxon>
    </lineage>
</organism>
<dbReference type="PIRSF" id="PIRSF006060">
    <property type="entry name" value="AA_transporter"/>
    <property type="match status" value="1"/>
</dbReference>
<feature type="transmembrane region" description="Helical" evidence="5">
    <location>
        <begin position="131"/>
        <end position="152"/>
    </location>
</feature>
<comment type="subcellular location">
    <subcellularLocation>
        <location evidence="1">Membrane</location>
        <topology evidence="1">Multi-pass membrane protein</topology>
    </subcellularLocation>
</comment>
<feature type="transmembrane region" description="Helical" evidence="5">
    <location>
        <begin position="277"/>
        <end position="301"/>
    </location>
</feature>
<gene>
    <name evidence="7" type="ORF">IC006_2075</name>
</gene>
<reference evidence="7 8" key="1">
    <citation type="journal article" date="2020" name="Int. J. Syst. Evol. Microbiol.">
        <title>Sulfuracidifex tepidarius gen. nov., sp. nov. and transfer of Sulfolobus metallicus Huber and Stetter 1992 to the genus Sulfuracidifex as Sulfuracidifex metallicus comb. nov.</title>
        <authorList>
            <person name="Itoh T."/>
            <person name="Miura T."/>
            <person name="Sakai H.D."/>
            <person name="Kato S."/>
            <person name="Ohkuma M."/>
            <person name="Takashina T."/>
        </authorList>
    </citation>
    <scope>NUCLEOTIDE SEQUENCE [LARGE SCALE GENOMIC DNA]</scope>
    <source>
        <strain evidence="7 8">IC-006</strain>
    </source>
</reference>
<feature type="transmembrane region" description="Helical" evidence="5">
    <location>
        <begin position="236"/>
        <end position="257"/>
    </location>
</feature>
<keyword evidence="8" id="KW-1185">Reference proteome</keyword>
<dbReference type="OrthoDB" id="43026at2157"/>
<feature type="transmembrane region" description="Helical" evidence="5">
    <location>
        <begin position="330"/>
        <end position="349"/>
    </location>
</feature>